<evidence type="ECO:0000256" key="4">
    <source>
        <dbReference type="ARBA" id="ARBA00022989"/>
    </source>
</evidence>
<dbReference type="Proteomes" id="UP001336020">
    <property type="component" value="Unassembled WGS sequence"/>
</dbReference>
<feature type="domain" description="Major facilitator superfamily (MFS) profile" evidence="7">
    <location>
        <begin position="19"/>
        <end position="404"/>
    </location>
</feature>
<dbReference type="CDD" id="cd17355">
    <property type="entry name" value="MFS_YcxA_like"/>
    <property type="match status" value="1"/>
</dbReference>
<dbReference type="EMBL" id="JAUTXY010000037">
    <property type="protein sequence ID" value="MEE2062337.1"/>
    <property type="molecule type" value="Genomic_DNA"/>
</dbReference>
<comment type="subcellular location">
    <subcellularLocation>
        <location evidence="1">Cell membrane</location>
        <topology evidence="1">Multi-pass membrane protein</topology>
    </subcellularLocation>
</comment>
<dbReference type="PANTHER" id="PTHR43385">
    <property type="entry name" value="RIBOFLAVIN TRANSPORTER RIBJ"/>
    <property type="match status" value="1"/>
</dbReference>
<feature type="transmembrane region" description="Helical" evidence="6">
    <location>
        <begin position="379"/>
        <end position="400"/>
    </location>
</feature>
<keyword evidence="4 6" id="KW-1133">Transmembrane helix</keyword>
<feature type="transmembrane region" description="Helical" evidence="6">
    <location>
        <begin position="179"/>
        <end position="198"/>
    </location>
</feature>
<feature type="transmembrane region" description="Helical" evidence="6">
    <location>
        <begin position="349"/>
        <end position="367"/>
    </location>
</feature>
<keyword evidence="3 6" id="KW-0812">Transmembrane</keyword>
<feature type="transmembrane region" description="Helical" evidence="6">
    <location>
        <begin position="225"/>
        <end position="248"/>
    </location>
</feature>
<evidence type="ECO:0000256" key="3">
    <source>
        <dbReference type="ARBA" id="ARBA00022692"/>
    </source>
</evidence>
<gene>
    <name evidence="8" type="ORF">Q7514_32935</name>
</gene>
<comment type="caution">
    <text evidence="8">The sequence shown here is derived from an EMBL/GenBank/DDBJ whole genome shotgun (WGS) entry which is preliminary data.</text>
</comment>
<dbReference type="PANTHER" id="PTHR43385:SF1">
    <property type="entry name" value="RIBOFLAVIN TRANSPORTER RIBJ"/>
    <property type="match status" value="1"/>
</dbReference>
<feature type="transmembrane region" description="Helical" evidence="6">
    <location>
        <begin position="89"/>
        <end position="108"/>
    </location>
</feature>
<evidence type="ECO:0000313" key="8">
    <source>
        <dbReference type="EMBL" id="MEE2062337.1"/>
    </source>
</evidence>
<dbReference type="InterPro" id="IPR020846">
    <property type="entry name" value="MFS_dom"/>
</dbReference>
<reference evidence="8 9" key="1">
    <citation type="submission" date="2023-07" db="EMBL/GenBank/DDBJ databases">
        <authorList>
            <person name="Girao M."/>
            <person name="Carvalho M.F."/>
        </authorList>
    </citation>
    <scope>NUCLEOTIDE SEQUENCE [LARGE SCALE GENOMIC DNA]</scope>
    <source>
        <strain evidence="8 9">YIM65754</strain>
    </source>
</reference>
<organism evidence="8 9">
    <name type="scientific">Rhodococcus artemisiae</name>
    <dbReference type="NCBI Taxonomy" id="714159"/>
    <lineage>
        <taxon>Bacteria</taxon>
        <taxon>Bacillati</taxon>
        <taxon>Actinomycetota</taxon>
        <taxon>Actinomycetes</taxon>
        <taxon>Mycobacteriales</taxon>
        <taxon>Nocardiaceae</taxon>
        <taxon>Rhodococcus</taxon>
    </lineage>
</organism>
<evidence type="ECO:0000259" key="7">
    <source>
        <dbReference type="PROSITE" id="PS50850"/>
    </source>
</evidence>
<accession>A0ABU7LN08</accession>
<evidence type="ECO:0000256" key="1">
    <source>
        <dbReference type="ARBA" id="ARBA00004651"/>
    </source>
</evidence>
<dbReference type="Pfam" id="PF07690">
    <property type="entry name" value="MFS_1"/>
    <property type="match status" value="1"/>
</dbReference>
<protein>
    <submittedName>
        <fullName evidence="8">MFS transporter</fullName>
    </submittedName>
</protein>
<feature type="transmembrane region" description="Helical" evidence="6">
    <location>
        <begin position="114"/>
        <end position="136"/>
    </location>
</feature>
<feature type="transmembrane region" description="Helical" evidence="6">
    <location>
        <begin position="53"/>
        <end position="77"/>
    </location>
</feature>
<dbReference type="PROSITE" id="PS50850">
    <property type="entry name" value="MFS"/>
    <property type="match status" value="1"/>
</dbReference>
<name>A0ABU7LN08_9NOCA</name>
<dbReference type="Gene3D" id="1.20.1250.20">
    <property type="entry name" value="MFS general substrate transporter like domains"/>
    <property type="match status" value="1"/>
</dbReference>
<sequence>MTDTPTLRPQPGALTGAGLRRVLAVLCLTEITSWGILYYAFPVLSVSISTDTGWSPTAITAAFSLGQLATAAAGIPVGRILDRVGPRTIMTAGSILAVPALVLIALAPTLPVFYAGWLLAGTAMGAVLYPPAFAALTRWYGDRSVHALMILTLAAGLASTIFAPLTSMIDQQSDWRTTYLILAVILAAITIPGHWWGLRGSWPAATPPANGTAQLGHREIARSPAFLALVTALALGAFTAFAGVFNLVPLLLEQGFSPSVAALTLGLGGAGQVLGRLGYLTLIARTSVRSRIVVILAGTAATTALLGVVTTAAALIGAAIGAGLVRGLFTLIQATAITDRWGSTHYGRLGGLMSAPIVVVMALAPWAGTALASATGSYATAYLVLAVVAVIAALLAVASVPRLTTTGTLEGTS</sequence>
<feature type="transmembrane region" description="Helical" evidence="6">
    <location>
        <begin position="292"/>
        <end position="309"/>
    </location>
</feature>
<evidence type="ECO:0000256" key="6">
    <source>
        <dbReference type="SAM" id="Phobius"/>
    </source>
</evidence>
<dbReference type="RefSeq" id="WP_330137370.1">
    <property type="nucleotide sequence ID" value="NZ_JAUTXY010000037.1"/>
</dbReference>
<feature type="transmembrane region" description="Helical" evidence="6">
    <location>
        <begin position="148"/>
        <end position="167"/>
    </location>
</feature>
<dbReference type="SUPFAM" id="SSF103473">
    <property type="entry name" value="MFS general substrate transporter"/>
    <property type="match status" value="1"/>
</dbReference>
<dbReference type="InterPro" id="IPR036259">
    <property type="entry name" value="MFS_trans_sf"/>
</dbReference>
<dbReference type="InterPro" id="IPR052983">
    <property type="entry name" value="MFS_Riboflavin_Transporter"/>
</dbReference>
<keyword evidence="2" id="KW-0813">Transport</keyword>
<keyword evidence="9" id="KW-1185">Reference proteome</keyword>
<proteinExistence type="predicted"/>
<evidence type="ECO:0000256" key="2">
    <source>
        <dbReference type="ARBA" id="ARBA00022448"/>
    </source>
</evidence>
<evidence type="ECO:0000256" key="5">
    <source>
        <dbReference type="ARBA" id="ARBA00023136"/>
    </source>
</evidence>
<evidence type="ECO:0000313" key="9">
    <source>
        <dbReference type="Proteomes" id="UP001336020"/>
    </source>
</evidence>
<feature type="transmembrane region" description="Helical" evidence="6">
    <location>
        <begin position="315"/>
        <end position="337"/>
    </location>
</feature>
<feature type="transmembrane region" description="Helical" evidence="6">
    <location>
        <begin position="21"/>
        <end position="41"/>
    </location>
</feature>
<keyword evidence="5 6" id="KW-0472">Membrane</keyword>
<feature type="transmembrane region" description="Helical" evidence="6">
    <location>
        <begin position="260"/>
        <end position="280"/>
    </location>
</feature>
<dbReference type="InterPro" id="IPR011701">
    <property type="entry name" value="MFS"/>
</dbReference>